<evidence type="ECO:0000256" key="2">
    <source>
        <dbReference type="ARBA" id="ARBA00023125"/>
    </source>
</evidence>
<comment type="similarity">
    <text evidence="1">Belongs to the 'phage' integrase family.</text>
</comment>
<organism evidence="7 8">
    <name type="scientific">Paenibacillus marchantiophytorum</name>
    <dbReference type="NCBI Taxonomy" id="1619310"/>
    <lineage>
        <taxon>Bacteria</taxon>
        <taxon>Bacillati</taxon>
        <taxon>Bacillota</taxon>
        <taxon>Bacilli</taxon>
        <taxon>Bacillales</taxon>
        <taxon>Paenibacillaceae</taxon>
        <taxon>Paenibacillus</taxon>
    </lineage>
</organism>
<dbReference type="PROSITE" id="PS51898">
    <property type="entry name" value="TYR_RECOMBINASE"/>
    <property type="match status" value="1"/>
</dbReference>
<dbReference type="PANTHER" id="PTHR30349">
    <property type="entry name" value="PHAGE INTEGRASE-RELATED"/>
    <property type="match status" value="1"/>
</dbReference>
<evidence type="ECO:0000256" key="1">
    <source>
        <dbReference type="ARBA" id="ARBA00008857"/>
    </source>
</evidence>
<evidence type="ECO:0000259" key="6">
    <source>
        <dbReference type="PROSITE" id="PS51900"/>
    </source>
</evidence>
<dbReference type="InterPro" id="IPR025269">
    <property type="entry name" value="SAM-like_dom"/>
</dbReference>
<dbReference type="PANTHER" id="PTHR30349:SF41">
    <property type="entry name" value="INTEGRASE_RECOMBINASE PROTEIN MJ0367-RELATED"/>
    <property type="match status" value="1"/>
</dbReference>
<feature type="domain" description="Tyr recombinase" evidence="5">
    <location>
        <begin position="146"/>
        <end position="344"/>
    </location>
</feature>
<dbReference type="CDD" id="cd00397">
    <property type="entry name" value="DNA_BRE_C"/>
    <property type="match status" value="1"/>
</dbReference>
<proteinExistence type="inferred from homology"/>
<dbReference type="InterPro" id="IPR050090">
    <property type="entry name" value="Tyrosine_recombinase_XerCD"/>
</dbReference>
<dbReference type="InterPro" id="IPR002104">
    <property type="entry name" value="Integrase_catalytic"/>
</dbReference>
<sequence>MDSDSWVLKANEDLPDYVFNFDFLPNGWIKDEVKRYTRDSLEIGNLKVSTLHRYNYSLRHFFNYLDENEIIMETFADITPRIVEKFIFFLLMEVEKPSTRAVILSALKHLINYGQVFELKGYPQVQLFDRTEFRMLQTEDTLKSMIIPDQVMEQIKGGIEQLLQENDYELVLLACLLTICMYTGVRISEALMLKENSISKDFFGKPLLEVISEKNETERYIAVRKEVVDVIERLKDHTSVYREELKTDRLFVRPLQRRKRTDHLQQYYARTWLKNKFVKKFNICHMHGELYDLHYHQFRHTLATDMLANGMSPFEIKEYLGHESLHSTRLYAKVRNNKLIQSYKKLGFIGMIVDKVELVSGEKDIKLDTKTRLMAQLPDGVCARPIKEKVVNCKQPNACLFCPKFVTTPEFIEIHQDHLRRIREDKSKYKEDHFIGTDYLINETEEALVDIISRLERLVGIDE</sequence>
<evidence type="ECO:0000313" key="7">
    <source>
        <dbReference type="EMBL" id="GFZ87358.1"/>
    </source>
</evidence>
<gene>
    <name evidence="7" type="ORF">GCM10008018_37010</name>
</gene>
<evidence type="ECO:0000313" key="8">
    <source>
        <dbReference type="Proteomes" id="UP000615455"/>
    </source>
</evidence>
<evidence type="ECO:0008006" key="9">
    <source>
        <dbReference type="Google" id="ProtNLM"/>
    </source>
</evidence>
<evidence type="ECO:0000259" key="5">
    <source>
        <dbReference type="PROSITE" id="PS51898"/>
    </source>
</evidence>
<dbReference type="InterPro" id="IPR044068">
    <property type="entry name" value="CB"/>
</dbReference>
<accession>A0ABQ1EVH6</accession>
<dbReference type="Pfam" id="PF13102">
    <property type="entry name" value="Phage_int_SAM_5"/>
    <property type="match status" value="1"/>
</dbReference>
<feature type="domain" description="Core-binding (CB)" evidence="6">
    <location>
        <begin position="28"/>
        <end position="115"/>
    </location>
</feature>
<dbReference type="PROSITE" id="PS51900">
    <property type="entry name" value="CB"/>
    <property type="match status" value="1"/>
</dbReference>
<evidence type="ECO:0000256" key="3">
    <source>
        <dbReference type="ARBA" id="ARBA00023172"/>
    </source>
</evidence>
<dbReference type="InterPro" id="IPR010998">
    <property type="entry name" value="Integrase_recombinase_N"/>
</dbReference>
<dbReference type="Proteomes" id="UP000615455">
    <property type="component" value="Unassembled WGS sequence"/>
</dbReference>
<name>A0ABQ1EVH6_9BACL</name>
<dbReference type="EMBL" id="BMHE01000018">
    <property type="protein sequence ID" value="GFZ87358.1"/>
    <property type="molecule type" value="Genomic_DNA"/>
</dbReference>
<dbReference type="RefSeq" id="WP_189013748.1">
    <property type="nucleotide sequence ID" value="NZ_BMHE01000018.1"/>
</dbReference>
<keyword evidence="3" id="KW-0233">DNA recombination</keyword>
<comment type="caution">
    <text evidence="7">The sequence shown here is derived from an EMBL/GenBank/DDBJ whole genome shotgun (WGS) entry which is preliminary data.</text>
</comment>
<keyword evidence="8" id="KW-1185">Reference proteome</keyword>
<dbReference type="SUPFAM" id="SSF56349">
    <property type="entry name" value="DNA breaking-rejoining enzymes"/>
    <property type="match status" value="1"/>
</dbReference>
<dbReference type="Gene3D" id="1.10.150.130">
    <property type="match status" value="1"/>
</dbReference>
<reference evidence="8" key="1">
    <citation type="journal article" date="2019" name="Int. J. Syst. Evol. Microbiol.">
        <title>The Global Catalogue of Microorganisms (GCM) 10K type strain sequencing project: providing services to taxonomists for standard genome sequencing and annotation.</title>
        <authorList>
            <consortium name="The Broad Institute Genomics Platform"/>
            <consortium name="The Broad Institute Genome Sequencing Center for Infectious Disease"/>
            <person name="Wu L."/>
            <person name="Ma J."/>
        </authorList>
    </citation>
    <scope>NUCLEOTIDE SEQUENCE [LARGE SCALE GENOMIC DNA]</scope>
    <source>
        <strain evidence="8">CGMCC 1.15043</strain>
    </source>
</reference>
<evidence type="ECO:0000256" key="4">
    <source>
        <dbReference type="PROSITE-ProRule" id="PRU01248"/>
    </source>
</evidence>
<keyword evidence="2 4" id="KW-0238">DNA-binding</keyword>
<dbReference type="Pfam" id="PF00589">
    <property type="entry name" value="Phage_integrase"/>
    <property type="match status" value="1"/>
</dbReference>
<dbReference type="InterPro" id="IPR013762">
    <property type="entry name" value="Integrase-like_cat_sf"/>
</dbReference>
<protein>
    <recommendedName>
        <fullName evidence="9">Tyrosine-type recombinase/integrase</fullName>
    </recommendedName>
</protein>
<dbReference type="InterPro" id="IPR011010">
    <property type="entry name" value="DNA_brk_join_enz"/>
</dbReference>
<dbReference type="Gene3D" id="1.10.443.10">
    <property type="entry name" value="Intergrase catalytic core"/>
    <property type="match status" value="1"/>
</dbReference>